<gene>
    <name evidence="3" type="ORF">FW778_04815</name>
</gene>
<keyword evidence="4" id="KW-1185">Reference proteome</keyword>
<feature type="signal peptide" evidence="1">
    <location>
        <begin position="1"/>
        <end position="19"/>
    </location>
</feature>
<dbReference type="InterPro" id="IPR026341">
    <property type="entry name" value="T9SS_type_B"/>
</dbReference>
<feature type="domain" description="PKD" evidence="2">
    <location>
        <begin position="416"/>
        <end position="468"/>
    </location>
</feature>
<dbReference type="InterPro" id="IPR000601">
    <property type="entry name" value="PKD_dom"/>
</dbReference>
<dbReference type="SMART" id="SM00089">
    <property type="entry name" value="PKD"/>
    <property type="match status" value="3"/>
</dbReference>
<dbReference type="Pfam" id="PF13585">
    <property type="entry name" value="CHU_C"/>
    <property type="match status" value="1"/>
</dbReference>
<dbReference type="InterPro" id="IPR013783">
    <property type="entry name" value="Ig-like_fold"/>
</dbReference>
<sequence>MKKILLICIIFFMVFPCMASHIVGGEMTYEYVGQGSAPNTSKYTITLKLFRDENCTNCAQMPADVWIGIYNNDNGSEIIDPGSGHNYFDVVKASESLVPVNPFPPCISNPPVLQYDVAIYTLQVTLPDNVKGYAGAYQTCCRVHPLENVFNDSGSGGGTGSTYSCSIPPVHDSSPQFATSIDAICQKKHFTLQYNASDKDGDSLVYAFAPAYNSGAITDSRNVNPAAPAYGSVNYINGYTSQDPLGDKAVIDPQTGIISGIAPGVGEYVVCVAARSYRNGVFVSEHRKDFIVNVTNCDFAGVELDPKPVSCDGFSVDFSNDNNSSQNQTFYWEFGDPASGVSDTSTLKTPTHVYSDTGAYVYKLVINRGQQCSDSATQIRSVYPGFFPGFTSTGRCVNTAIQFNDTTKSRYGAVSAWRWNFGNPAATNDTSIIKNPAYTYSATGNYPVQLTVSNSKGCIKTIADTIAIIDKPAFDVTNDTLICSIDTLQLTATGTGSIVWTPNYNINNENSFNPLVSPKTTTTYSATLTETAGCFATKSVVVNVIDNVTLNAGNDSTICQTDSIRLNPVSDGLHYVWTPAVSLNNNTVKNPTAAPSINTTFHVVASIGKCNAADDVFIRVVPYPNANAGVDTTICFPASIQLHASGGTSYLWSPSTFLSNPNVADPVATPSQSIRYIVAVTDVLGCPKSSFDSVLVLVEKIVADAGPRDTNIVVNQPLQLNGTGAETFTWSPSTGLNNPGIANPVALLSESQQYVLKVQSAAGCTGTDTINVTVYKVDPGLYVPNAFTPNGDGVNDVFRPIPIGMKSLKYFKVYNRGGQLIFSTSIQNKGWDGTFKGKPQDTDVFVWIVEGLDYQGKIIFQKGSVTLIR</sequence>
<dbReference type="AlphaFoldDB" id="A0A5J5IK23"/>
<organism evidence="3 4">
    <name type="scientific">Ginsengibacter hankyongi</name>
    <dbReference type="NCBI Taxonomy" id="2607284"/>
    <lineage>
        <taxon>Bacteria</taxon>
        <taxon>Pseudomonadati</taxon>
        <taxon>Bacteroidota</taxon>
        <taxon>Chitinophagia</taxon>
        <taxon>Chitinophagales</taxon>
        <taxon>Chitinophagaceae</taxon>
        <taxon>Ginsengibacter</taxon>
    </lineage>
</organism>
<dbReference type="CDD" id="cd00146">
    <property type="entry name" value="PKD"/>
    <property type="match status" value="2"/>
</dbReference>
<evidence type="ECO:0000256" key="1">
    <source>
        <dbReference type="SAM" id="SignalP"/>
    </source>
</evidence>
<name>A0A5J5IK23_9BACT</name>
<dbReference type="InterPro" id="IPR035986">
    <property type="entry name" value="PKD_dom_sf"/>
</dbReference>
<dbReference type="InterPro" id="IPR022409">
    <property type="entry name" value="PKD/Chitinase_dom"/>
</dbReference>
<evidence type="ECO:0000313" key="4">
    <source>
        <dbReference type="Proteomes" id="UP000326903"/>
    </source>
</evidence>
<proteinExistence type="predicted"/>
<dbReference type="PROSITE" id="PS50093">
    <property type="entry name" value="PKD"/>
    <property type="match status" value="2"/>
</dbReference>
<feature type="chain" id="PRO_5023864129" evidence="1">
    <location>
        <begin position="20"/>
        <end position="869"/>
    </location>
</feature>
<accession>A0A5J5IK23</accession>
<evidence type="ECO:0000259" key="2">
    <source>
        <dbReference type="PROSITE" id="PS50093"/>
    </source>
</evidence>
<reference evidence="3 4" key="1">
    <citation type="submission" date="2019-09" db="EMBL/GenBank/DDBJ databases">
        <title>Draft genome sequence of Ginsengibacter sp. BR5-29.</title>
        <authorList>
            <person name="Im W.-T."/>
        </authorList>
    </citation>
    <scope>NUCLEOTIDE SEQUENCE [LARGE SCALE GENOMIC DNA]</scope>
    <source>
        <strain evidence="3 4">BR5-29</strain>
    </source>
</reference>
<dbReference type="Proteomes" id="UP000326903">
    <property type="component" value="Unassembled WGS sequence"/>
</dbReference>
<comment type="caution">
    <text evidence="3">The sequence shown here is derived from an EMBL/GenBank/DDBJ whole genome shotgun (WGS) entry which is preliminary data.</text>
</comment>
<dbReference type="NCBIfam" id="TIGR04131">
    <property type="entry name" value="Bac_Flav_CTERM"/>
    <property type="match status" value="1"/>
</dbReference>
<protein>
    <submittedName>
        <fullName evidence="3">T9SS type B sorting domain-containing protein</fullName>
    </submittedName>
</protein>
<dbReference type="Gene3D" id="2.60.40.10">
    <property type="entry name" value="Immunoglobulins"/>
    <property type="match status" value="2"/>
</dbReference>
<dbReference type="Pfam" id="PF18911">
    <property type="entry name" value="PKD_4"/>
    <property type="match status" value="2"/>
</dbReference>
<dbReference type="EMBL" id="VYQF01000001">
    <property type="protein sequence ID" value="KAA9041359.1"/>
    <property type="molecule type" value="Genomic_DNA"/>
</dbReference>
<evidence type="ECO:0000313" key="3">
    <source>
        <dbReference type="EMBL" id="KAA9041359.1"/>
    </source>
</evidence>
<keyword evidence="1" id="KW-0732">Signal</keyword>
<dbReference type="SUPFAM" id="SSF49299">
    <property type="entry name" value="PKD domain"/>
    <property type="match status" value="2"/>
</dbReference>
<feature type="domain" description="PKD" evidence="2">
    <location>
        <begin position="315"/>
        <end position="367"/>
    </location>
</feature>
<dbReference type="RefSeq" id="WP_150413479.1">
    <property type="nucleotide sequence ID" value="NZ_VYQF01000001.1"/>
</dbReference>